<sequence length="255" mass="28473">MKTVTIDLSTMPNGAIIDRHPPRGDQGDLSINWATHEIAACAALVVEHDPRQGLIFQMFSFSRGDMSEARIVREIDGLCGNDLRLVMTFNGRGFDLPLLRLRAIANWADAPNLHRINAEVSHSGAIHRDLLDTLTSRGSAPKPRLAQVCAALNIPSKDDRDADATDYVHQDRWDRCARYCEIDVISTWLLNLHLEAHQTVDLHRVQDGWSALAKWIEADQSRLARLQRFTRLPLFGCPPDGAGALGDRPLVEVTF</sequence>
<accession>A0A552UHN5</accession>
<dbReference type="OrthoDB" id="13288at2"/>
<dbReference type="GO" id="GO:0003676">
    <property type="term" value="F:nucleic acid binding"/>
    <property type="evidence" value="ECO:0007669"/>
    <property type="project" value="InterPro"/>
</dbReference>
<dbReference type="SUPFAM" id="SSF53098">
    <property type="entry name" value="Ribonuclease H-like"/>
    <property type="match status" value="1"/>
</dbReference>
<dbReference type="InterPro" id="IPR036397">
    <property type="entry name" value="RNaseH_sf"/>
</dbReference>
<dbReference type="Pfam" id="PF10108">
    <property type="entry name" value="DNA_pol_B_exo2"/>
    <property type="match status" value="1"/>
</dbReference>
<dbReference type="Proteomes" id="UP000317894">
    <property type="component" value="Unassembled WGS sequence"/>
</dbReference>
<dbReference type="InterPro" id="IPR012337">
    <property type="entry name" value="RNaseH-like_sf"/>
</dbReference>
<dbReference type="RefSeq" id="WP_144236425.1">
    <property type="nucleotide sequence ID" value="NZ_VJWA01000001.1"/>
</dbReference>
<feature type="domain" description="Predicted 3'-5' exonuclease PolB-like" evidence="1">
    <location>
        <begin position="35"/>
        <end position="229"/>
    </location>
</feature>
<gene>
    <name evidence="2" type="ORF">FMM06_06245</name>
</gene>
<protein>
    <recommendedName>
        <fullName evidence="1">Predicted 3'-5' exonuclease PolB-like domain-containing protein</fullName>
    </recommendedName>
</protein>
<proteinExistence type="predicted"/>
<name>A0A552UHN5_9SPHN</name>
<comment type="caution">
    <text evidence="2">The sequence shown here is derived from an EMBL/GenBank/DDBJ whole genome shotgun (WGS) entry which is preliminary data.</text>
</comment>
<dbReference type="InterPro" id="IPR019288">
    <property type="entry name" value="3'-5'_exonuclease_PolB-like"/>
</dbReference>
<evidence type="ECO:0000313" key="3">
    <source>
        <dbReference type="Proteomes" id="UP000317894"/>
    </source>
</evidence>
<dbReference type="EMBL" id="VJWA01000001">
    <property type="protein sequence ID" value="TRW17733.1"/>
    <property type="molecule type" value="Genomic_DNA"/>
</dbReference>
<reference evidence="2 3" key="1">
    <citation type="submission" date="2019-07" db="EMBL/GenBank/DDBJ databases">
        <title>Novel species isolated from glacier.</title>
        <authorList>
            <person name="Liu Q."/>
            <person name="Xin Y.-H."/>
        </authorList>
    </citation>
    <scope>NUCLEOTIDE SEQUENCE [LARGE SCALE GENOMIC DNA]</scope>
    <source>
        <strain evidence="2 3">LB1R16</strain>
    </source>
</reference>
<evidence type="ECO:0000259" key="1">
    <source>
        <dbReference type="Pfam" id="PF10108"/>
    </source>
</evidence>
<keyword evidence="3" id="KW-1185">Reference proteome</keyword>
<organism evidence="2 3">
    <name type="scientific">Glacieibacterium frigidum</name>
    <dbReference type="NCBI Taxonomy" id="2593303"/>
    <lineage>
        <taxon>Bacteria</taxon>
        <taxon>Pseudomonadati</taxon>
        <taxon>Pseudomonadota</taxon>
        <taxon>Alphaproteobacteria</taxon>
        <taxon>Sphingomonadales</taxon>
        <taxon>Sphingosinicellaceae</taxon>
        <taxon>Glacieibacterium</taxon>
    </lineage>
</organism>
<dbReference type="Gene3D" id="3.30.420.10">
    <property type="entry name" value="Ribonuclease H-like superfamily/Ribonuclease H"/>
    <property type="match status" value="1"/>
</dbReference>
<dbReference type="AlphaFoldDB" id="A0A552UHN5"/>
<evidence type="ECO:0000313" key="2">
    <source>
        <dbReference type="EMBL" id="TRW17733.1"/>
    </source>
</evidence>